<dbReference type="PRINTS" id="PR00465">
    <property type="entry name" value="EP450IV"/>
</dbReference>
<dbReference type="SUPFAM" id="SSF48264">
    <property type="entry name" value="Cytochrome P450"/>
    <property type="match status" value="1"/>
</dbReference>
<dbReference type="PANTHER" id="PTHR46206">
    <property type="entry name" value="CYTOCHROME P450"/>
    <property type="match status" value="1"/>
</dbReference>
<dbReference type="AlphaFoldDB" id="A0A2V1E6W7"/>
<reference evidence="12 13" key="1">
    <citation type="journal article" date="2018" name="Sci. Rep.">
        <title>Comparative genomics provides insights into the lifestyle and reveals functional heterogeneity of dark septate endophytic fungi.</title>
        <authorList>
            <person name="Knapp D.G."/>
            <person name="Nemeth J.B."/>
            <person name="Barry K."/>
            <person name="Hainaut M."/>
            <person name="Henrissat B."/>
            <person name="Johnson J."/>
            <person name="Kuo A."/>
            <person name="Lim J.H.P."/>
            <person name="Lipzen A."/>
            <person name="Nolan M."/>
            <person name="Ohm R.A."/>
            <person name="Tamas L."/>
            <person name="Grigoriev I.V."/>
            <person name="Spatafora J.W."/>
            <person name="Nagy L.G."/>
            <person name="Kovacs G.M."/>
        </authorList>
    </citation>
    <scope>NUCLEOTIDE SEQUENCE [LARGE SCALE GENOMIC DNA]</scope>
    <source>
        <strain evidence="12 13">DSE2036</strain>
    </source>
</reference>
<dbReference type="Pfam" id="PF00067">
    <property type="entry name" value="p450"/>
    <property type="match status" value="1"/>
</dbReference>
<keyword evidence="11" id="KW-1133">Transmembrane helix</keyword>
<dbReference type="OrthoDB" id="1844152at2759"/>
<gene>
    <name evidence="12" type="ORF">DM02DRAFT_552935</name>
</gene>
<dbReference type="InterPro" id="IPR017972">
    <property type="entry name" value="Cyt_P450_CS"/>
</dbReference>
<evidence type="ECO:0000256" key="5">
    <source>
        <dbReference type="ARBA" id="ARBA00022723"/>
    </source>
</evidence>
<feature type="binding site" description="axial binding residue" evidence="9">
    <location>
        <position position="448"/>
    </location>
    <ligand>
        <name>heme</name>
        <dbReference type="ChEBI" id="CHEBI:30413"/>
    </ligand>
    <ligandPart>
        <name>Fe</name>
        <dbReference type="ChEBI" id="CHEBI:18248"/>
    </ligandPart>
</feature>
<dbReference type="PROSITE" id="PS00086">
    <property type="entry name" value="CYTOCHROME_P450"/>
    <property type="match status" value="1"/>
</dbReference>
<name>A0A2V1E6W7_9PLEO</name>
<dbReference type="Gene3D" id="1.10.630.10">
    <property type="entry name" value="Cytochrome P450"/>
    <property type="match status" value="1"/>
</dbReference>
<dbReference type="PANTHER" id="PTHR46206:SF2">
    <property type="entry name" value="CYTOCHROME P450 MONOOXYGENASE AUSG-RELATED"/>
    <property type="match status" value="1"/>
</dbReference>
<dbReference type="EMBL" id="KZ805309">
    <property type="protein sequence ID" value="PVI06338.1"/>
    <property type="molecule type" value="Genomic_DNA"/>
</dbReference>
<keyword evidence="11" id="KW-0472">Membrane</keyword>
<proteinExistence type="inferred from homology"/>
<keyword evidence="8 10" id="KW-0503">Monooxygenase</keyword>
<evidence type="ECO:0000256" key="9">
    <source>
        <dbReference type="PIRSR" id="PIRSR602403-1"/>
    </source>
</evidence>
<organism evidence="12 13">
    <name type="scientific">Periconia macrospinosa</name>
    <dbReference type="NCBI Taxonomy" id="97972"/>
    <lineage>
        <taxon>Eukaryota</taxon>
        <taxon>Fungi</taxon>
        <taxon>Dikarya</taxon>
        <taxon>Ascomycota</taxon>
        <taxon>Pezizomycotina</taxon>
        <taxon>Dothideomycetes</taxon>
        <taxon>Pleosporomycetidae</taxon>
        <taxon>Pleosporales</taxon>
        <taxon>Massarineae</taxon>
        <taxon>Periconiaceae</taxon>
        <taxon>Periconia</taxon>
    </lineage>
</organism>
<dbReference type="GO" id="GO:0020037">
    <property type="term" value="F:heme binding"/>
    <property type="evidence" value="ECO:0007669"/>
    <property type="project" value="InterPro"/>
</dbReference>
<comment type="pathway">
    <text evidence="2">Mycotoxin biosynthesis.</text>
</comment>
<evidence type="ECO:0000256" key="1">
    <source>
        <dbReference type="ARBA" id="ARBA00001971"/>
    </source>
</evidence>
<evidence type="ECO:0000256" key="2">
    <source>
        <dbReference type="ARBA" id="ARBA00004685"/>
    </source>
</evidence>
<evidence type="ECO:0000256" key="10">
    <source>
        <dbReference type="RuleBase" id="RU000461"/>
    </source>
</evidence>
<evidence type="ECO:0000256" key="11">
    <source>
        <dbReference type="SAM" id="Phobius"/>
    </source>
</evidence>
<accession>A0A2V1E6W7</accession>
<comment type="cofactor">
    <cofactor evidence="1 9">
        <name>heme</name>
        <dbReference type="ChEBI" id="CHEBI:30413"/>
    </cofactor>
</comment>
<protein>
    <submittedName>
        <fullName evidence="12">Cytochrome P450</fullName>
    </submittedName>
</protein>
<dbReference type="STRING" id="97972.A0A2V1E6W7"/>
<dbReference type="InterPro" id="IPR036396">
    <property type="entry name" value="Cyt_P450_sf"/>
</dbReference>
<evidence type="ECO:0000256" key="4">
    <source>
        <dbReference type="ARBA" id="ARBA00022617"/>
    </source>
</evidence>
<sequence>MLLATLPSIYAWTILAILVTGMYLFGAKRRRPVFPIVNKYPHDFLNQKANRQYIQNASTLITSGLNKHQSPVTIVIPNGQKIVLPSSLTGWVKTNKDLDHKKLVQHDFFAGFPGFDAQDALQHPNETLIGVIRTKLGQNDSTMEAMNASLAKAFRVLWGDGDGQWRIIDWHNDTMGIIAHAASSVFVGPEKADDGEWLEIVQGYVTAYFTAVGELHGYPSWSRSMVHWFLPNAAACRKYVSRARAIMNDVLQKRREEVKLAKLQGREGPEYNDALAWIQAASSGNEHAKTPEPEAGDFQLALAMAALFTTTEAFRQVLIHLAAKPDVVEALRSEVSKQIEQHGISVAATNNMVLLDSVMKESQRLSAAVVALERIAVKDTTLPDGTLIPRGSHITVDSTSLLDSSSYPNPLAFDAHRFLRKRQAGDKSNQFVQSGPDYSVFGGGRHICPGRFFAANEVKLALAHVLLKYDFRLAEGYESKNIRNGFYTIVDPMAKFEIKRRKPSLGEVLG</sequence>
<dbReference type="GO" id="GO:0016705">
    <property type="term" value="F:oxidoreductase activity, acting on paired donors, with incorporation or reduction of molecular oxygen"/>
    <property type="evidence" value="ECO:0007669"/>
    <property type="project" value="InterPro"/>
</dbReference>
<dbReference type="GO" id="GO:0004497">
    <property type="term" value="F:monooxygenase activity"/>
    <property type="evidence" value="ECO:0007669"/>
    <property type="project" value="UniProtKB-KW"/>
</dbReference>
<dbReference type="InterPro" id="IPR002403">
    <property type="entry name" value="Cyt_P450_E_grp-IV"/>
</dbReference>
<feature type="transmembrane region" description="Helical" evidence="11">
    <location>
        <begin position="6"/>
        <end position="25"/>
    </location>
</feature>
<evidence type="ECO:0000313" key="13">
    <source>
        <dbReference type="Proteomes" id="UP000244855"/>
    </source>
</evidence>
<keyword evidence="5 9" id="KW-0479">Metal-binding</keyword>
<dbReference type="GO" id="GO:0005506">
    <property type="term" value="F:iron ion binding"/>
    <property type="evidence" value="ECO:0007669"/>
    <property type="project" value="InterPro"/>
</dbReference>
<dbReference type="InterPro" id="IPR001128">
    <property type="entry name" value="Cyt_P450"/>
</dbReference>
<dbReference type="Proteomes" id="UP000244855">
    <property type="component" value="Unassembled WGS sequence"/>
</dbReference>
<keyword evidence="6 10" id="KW-0560">Oxidoreductase</keyword>
<evidence type="ECO:0000313" key="12">
    <source>
        <dbReference type="EMBL" id="PVI06338.1"/>
    </source>
</evidence>
<evidence type="ECO:0000256" key="7">
    <source>
        <dbReference type="ARBA" id="ARBA00023004"/>
    </source>
</evidence>
<keyword evidence="7 9" id="KW-0408">Iron</keyword>
<keyword evidence="11" id="KW-0812">Transmembrane</keyword>
<comment type="similarity">
    <text evidence="3 10">Belongs to the cytochrome P450 family.</text>
</comment>
<keyword evidence="4 9" id="KW-0349">Heme</keyword>
<keyword evidence="13" id="KW-1185">Reference proteome</keyword>
<evidence type="ECO:0000256" key="3">
    <source>
        <dbReference type="ARBA" id="ARBA00010617"/>
    </source>
</evidence>
<evidence type="ECO:0000256" key="8">
    <source>
        <dbReference type="ARBA" id="ARBA00023033"/>
    </source>
</evidence>
<evidence type="ECO:0000256" key="6">
    <source>
        <dbReference type="ARBA" id="ARBA00023002"/>
    </source>
</evidence>
<dbReference type="CDD" id="cd11041">
    <property type="entry name" value="CYP503A1-like"/>
    <property type="match status" value="1"/>
</dbReference>